<dbReference type="Gene3D" id="3.40.50.300">
    <property type="entry name" value="P-loop containing nucleotide triphosphate hydrolases"/>
    <property type="match status" value="1"/>
</dbReference>
<dbReference type="AlphaFoldDB" id="A0AAV5F1H3"/>
<dbReference type="GO" id="GO:0051707">
    <property type="term" value="P:response to other organism"/>
    <property type="evidence" value="ECO:0007669"/>
    <property type="project" value="UniProtKB-ARBA"/>
</dbReference>
<accession>A0AAV5F1H3</accession>
<keyword evidence="4" id="KW-0547">Nucleotide-binding</keyword>
<evidence type="ECO:0000259" key="6">
    <source>
        <dbReference type="Pfam" id="PF00931"/>
    </source>
</evidence>
<keyword evidence="3" id="KW-0677">Repeat</keyword>
<evidence type="ECO:0000313" key="8">
    <source>
        <dbReference type="EMBL" id="GJN28701.1"/>
    </source>
</evidence>
<keyword evidence="9" id="KW-1185">Reference proteome</keyword>
<evidence type="ECO:0000256" key="3">
    <source>
        <dbReference type="ARBA" id="ARBA00022737"/>
    </source>
</evidence>
<comment type="similarity">
    <text evidence="1">Belongs to the disease resistance NB-LRR family.</text>
</comment>
<dbReference type="Pfam" id="PF18052">
    <property type="entry name" value="Rx_N"/>
    <property type="match status" value="1"/>
</dbReference>
<dbReference type="InterPro" id="IPR032675">
    <property type="entry name" value="LRR_dom_sf"/>
</dbReference>
<dbReference type="InterPro" id="IPR041118">
    <property type="entry name" value="Rx_N"/>
</dbReference>
<keyword evidence="5" id="KW-0611">Plant defense</keyword>
<dbReference type="CDD" id="cd14798">
    <property type="entry name" value="RX-CC_like"/>
    <property type="match status" value="1"/>
</dbReference>
<gene>
    <name evidence="8" type="primary">gb16858</name>
    <name evidence="8" type="ORF">PR202_gb16858</name>
</gene>
<evidence type="ECO:0000259" key="7">
    <source>
        <dbReference type="Pfam" id="PF18052"/>
    </source>
</evidence>
<dbReference type="SUPFAM" id="SSF52047">
    <property type="entry name" value="RNI-like"/>
    <property type="match status" value="1"/>
</dbReference>
<evidence type="ECO:0000256" key="5">
    <source>
        <dbReference type="ARBA" id="ARBA00022821"/>
    </source>
</evidence>
<reference evidence="8" key="2">
    <citation type="submission" date="2021-12" db="EMBL/GenBank/DDBJ databases">
        <title>Resequencing data analysis of finger millet.</title>
        <authorList>
            <person name="Hatakeyama M."/>
            <person name="Aluri S."/>
            <person name="Balachadran M.T."/>
            <person name="Sivarajan S.R."/>
            <person name="Poveda L."/>
            <person name="Shimizu-Inatsugi R."/>
            <person name="Schlapbach R."/>
            <person name="Sreeman S.M."/>
            <person name="Shimizu K.K."/>
        </authorList>
    </citation>
    <scope>NUCLEOTIDE SEQUENCE</scope>
</reference>
<proteinExistence type="inferred from homology"/>
<dbReference type="Pfam" id="PF00931">
    <property type="entry name" value="NB-ARC"/>
    <property type="match status" value="1"/>
</dbReference>
<feature type="domain" description="NB-ARC" evidence="6">
    <location>
        <begin position="140"/>
        <end position="235"/>
    </location>
</feature>
<organism evidence="8 9">
    <name type="scientific">Eleusine coracana subsp. coracana</name>
    <dbReference type="NCBI Taxonomy" id="191504"/>
    <lineage>
        <taxon>Eukaryota</taxon>
        <taxon>Viridiplantae</taxon>
        <taxon>Streptophyta</taxon>
        <taxon>Embryophyta</taxon>
        <taxon>Tracheophyta</taxon>
        <taxon>Spermatophyta</taxon>
        <taxon>Magnoliopsida</taxon>
        <taxon>Liliopsida</taxon>
        <taxon>Poales</taxon>
        <taxon>Poaceae</taxon>
        <taxon>PACMAD clade</taxon>
        <taxon>Chloridoideae</taxon>
        <taxon>Cynodonteae</taxon>
        <taxon>Eleusininae</taxon>
        <taxon>Eleusine</taxon>
    </lineage>
</organism>
<dbReference type="PANTHER" id="PTHR19338:SF59">
    <property type="entry name" value="OS10G0162832 PROTEIN"/>
    <property type="match status" value="1"/>
</dbReference>
<dbReference type="GO" id="GO:0006952">
    <property type="term" value="P:defense response"/>
    <property type="evidence" value="ECO:0007669"/>
    <property type="project" value="UniProtKB-KW"/>
</dbReference>
<evidence type="ECO:0000256" key="1">
    <source>
        <dbReference type="ARBA" id="ARBA00008894"/>
    </source>
</evidence>
<dbReference type="InterPro" id="IPR038005">
    <property type="entry name" value="RX-like_CC"/>
</dbReference>
<evidence type="ECO:0000256" key="4">
    <source>
        <dbReference type="ARBA" id="ARBA00022741"/>
    </source>
</evidence>
<dbReference type="GO" id="GO:0043531">
    <property type="term" value="F:ADP binding"/>
    <property type="evidence" value="ECO:0007669"/>
    <property type="project" value="InterPro"/>
</dbReference>
<dbReference type="Gene3D" id="3.80.10.10">
    <property type="entry name" value="Ribonuclease Inhibitor"/>
    <property type="match status" value="1"/>
</dbReference>
<keyword evidence="2" id="KW-0433">Leucine-rich repeat</keyword>
<dbReference type="InterPro" id="IPR002182">
    <property type="entry name" value="NB-ARC"/>
</dbReference>
<evidence type="ECO:0000313" key="9">
    <source>
        <dbReference type="Proteomes" id="UP001054889"/>
    </source>
</evidence>
<evidence type="ECO:0000256" key="2">
    <source>
        <dbReference type="ARBA" id="ARBA00022614"/>
    </source>
</evidence>
<dbReference type="Gene3D" id="1.20.5.4130">
    <property type="match status" value="1"/>
</dbReference>
<dbReference type="InterPro" id="IPR027417">
    <property type="entry name" value="P-loop_NTPase"/>
</dbReference>
<dbReference type="Proteomes" id="UP001054889">
    <property type="component" value="Unassembled WGS sequence"/>
</dbReference>
<sequence>MTVRTLWVCNQPVAGWLEIMKAFLQDSENSRDTSNATDVFVKKIRDLAFRIEDVVDEFKYKLEDGKHGGFSAKTKKRIQHVKVWRRLARELRDINTDLKDTAEQRNLCSLQAATGGRDNHPGSTNQNLYFAREEDLVGIEKNANKLKGWLLDNEQVKSKIVTVWGMGGAGKTTLVDHVYKIVKEDFDAAAWVTVSKSYQIEGLLEKIARELGISGDIRNMEKRSLGEAICNHLKGLRDSAIEVLPEALGRNLKVLSLGFSQLDEYSFSSLMSFPRLRWLGIWVAPQLNQVEIQEGALESLDTAVFAECPELKSLPHGIEYLTALEELYLYDTAEELIEKLMQKRDADECNEELVKISHIRTLPLLLGGGHVVEVLLERVQREPGELVILALWSPAGDRTVTHRAGMKIRCARLFEKLCDDERLGAPSFVWDNRRQAGEVDAGGSRGWASEDLQSGCVAGCSRVDS</sequence>
<name>A0AAV5F1H3_ELECO</name>
<protein>
    <submittedName>
        <fullName evidence="8">Uncharacterized protein</fullName>
    </submittedName>
</protein>
<comment type="caution">
    <text evidence="8">The sequence shown here is derived from an EMBL/GenBank/DDBJ whole genome shotgun (WGS) entry which is preliminary data.</text>
</comment>
<reference evidence="8" key="1">
    <citation type="journal article" date="2018" name="DNA Res.">
        <title>Multiple hybrid de novo genome assembly of finger millet, an orphan allotetraploid crop.</title>
        <authorList>
            <person name="Hatakeyama M."/>
            <person name="Aluri S."/>
            <person name="Balachadran M.T."/>
            <person name="Sivarajan S.R."/>
            <person name="Patrignani A."/>
            <person name="Gruter S."/>
            <person name="Poveda L."/>
            <person name="Shimizu-Inatsugi R."/>
            <person name="Baeten J."/>
            <person name="Francoijs K.J."/>
            <person name="Nataraja K.N."/>
            <person name="Reddy Y.A.N."/>
            <person name="Phadnis S."/>
            <person name="Ravikumar R.L."/>
            <person name="Schlapbach R."/>
            <person name="Sreeman S.M."/>
            <person name="Shimizu K.K."/>
        </authorList>
    </citation>
    <scope>NUCLEOTIDE SEQUENCE</scope>
</reference>
<dbReference type="SUPFAM" id="SSF52540">
    <property type="entry name" value="P-loop containing nucleoside triphosphate hydrolases"/>
    <property type="match status" value="1"/>
</dbReference>
<feature type="domain" description="Disease resistance N-terminal" evidence="7">
    <location>
        <begin position="17"/>
        <end position="73"/>
    </location>
</feature>
<dbReference type="PANTHER" id="PTHR19338">
    <property type="entry name" value="TRANSLOCASE OF INNER MITOCHONDRIAL MEMBRANE 13 HOMOLOG"/>
    <property type="match status" value="1"/>
</dbReference>
<dbReference type="EMBL" id="BQKI01000080">
    <property type="protein sequence ID" value="GJN28701.1"/>
    <property type="molecule type" value="Genomic_DNA"/>
</dbReference>